<evidence type="ECO:0000256" key="1">
    <source>
        <dbReference type="ARBA" id="ARBA00006750"/>
    </source>
</evidence>
<evidence type="ECO:0000313" key="9">
    <source>
        <dbReference type="WBParaSite" id="MBELARI_LOCUS11148.1"/>
    </source>
</evidence>
<feature type="domain" description="CBS" evidence="7">
    <location>
        <begin position="347"/>
        <end position="406"/>
    </location>
</feature>
<dbReference type="Pfam" id="PF00571">
    <property type="entry name" value="CBS"/>
    <property type="match status" value="4"/>
</dbReference>
<dbReference type="SMART" id="SM00116">
    <property type="entry name" value="CBS"/>
    <property type="match status" value="4"/>
</dbReference>
<dbReference type="AlphaFoldDB" id="A0AAF3EB39"/>
<dbReference type="GO" id="GO:0019887">
    <property type="term" value="F:protein kinase regulator activity"/>
    <property type="evidence" value="ECO:0007669"/>
    <property type="project" value="TreeGrafter"/>
</dbReference>
<feature type="domain" description="CBS" evidence="7">
    <location>
        <begin position="421"/>
        <end position="480"/>
    </location>
</feature>
<feature type="domain" description="CBS" evidence="7">
    <location>
        <begin position="188"/>
        <end position="248"/>
    </location>
</feature>
<comment type="subunit">
    <text evidence="4">AMPK is a heterotrimer of an alpha catalytic subunit (PRKAA1 or PRKAA2), a beta (PRKAB1 or PRKAB2) and a gamma non-catalytic subunits (PRKAG1, PRKAG2 or PRKAG3). Interacts with FNIP1 and FNIP2.</text>
</comment>
<dbReference type="Gene3D" id="3.10.580.10">
    <property type="entry name" value="CBS-domain"/>
    <property type="match status" value="2"/>
</dbReference>
<organism evidence="8 9">
    <name type="scientific">Mesorhabditis belari</name>
    <dbReference type="NCBI Taxonomy" id="2138241"/>
    <lineage>
        <taxon>Eukaryota</taxon>
        <taxon>Metazoa</taxon>
        <taxon>Ecdysozoa</taxon>
        <taxon>Nematoda</taxon>
        <taxon>Chromadorea</taxon>
        <taxon>Rhabditida</taxon>
        <taxon>Rhabditina</taxon>
        <taxon>Rhabditomorpha</taxon>
        <taxon>Rhabditoidea</taxon>
        <taxon>Rhabditidae</taxon>
        <taxon>Mesorhabditinae</taxon>
        <taxon>Mesorhabditis</taxon>
    </lineage>
</organism>
<comment type="similarity">
    <text evidence="1">Belongs to the 5'-AMP-activated protein kinase gamma subunit family.</text>
</comment>
<dbReference type="InterPro" id="IPR000644">
    <property type="entry name" value="CBS_dom"/>
</dbReference>
<proteinExistence type="inferred from homology"/>
<evidence type="ECO:0000256" key="5">
    <source>
        <dbReference type="PROSITE-ProRule" id="PRU00703"/>
    </source>
</evidence>
<sequence length="507" mass="57021">MVAQSSRTPRTNEEPKIAADDEKPTPNVKKKEKKKGLLSMAAGGLRKALGAPKTMRTPRVHYPDAEDIIPEEEDEESNPYDTVRSLPASGHYGRSRVGHHTATFIPGILRVSIDDGNKATLPTTSPIATTVLRLPRRKGVPGTALALRTSPKGSMLDSQAFYTLSNESQDAVYSLFMKAHKCYDLIPISTKLVVFDTHLPVRKAFYALIYNNVRAAPLYDSAKGQYVGMLTITDFIKILYRYYKSGAEGEDGMKSLEEQEISHWRERFEEDDGAQREFITVDPNLSLHRAVQLLCTHKVHRLPVLDQATGNISYILTHKRLMKFLYLYIHDLPRPSFMEKTPRELGIGSWGEVLTIHSDTPLIEALKTFLSNRVSALPIVDNEDRVVDIYAKFDVISLAAEKVYDKLDVTVSEALKYRNDTFEGVHCCHETDTLFQVIETIVRAEVHRLVATDSSKRVVGIVSLSDILKYLVLDPQVQPTKSEPMDVSDYSPPQVFESLEEETSECH</sequence>
<feature type="region of interest" description="Disordered" evidence="6">
    <location>
        <begin position="1"/>
        <end position="58"/>
    </location>
</feature>
<dbReference type="GO" id="GO:0016208">
    <property type="term" value="F:AMP binding"/>
    <property type="evidence" value="ECO:0007669"/>
    <property type="project" value="TreeGrafter"/>
</dbReference>
<reference evidence="9" key="1">
    <citation type="submission" date="2024-02" db="UniProtKB">
        <authorList>
            <consortium name="WormBaseParasite"/>
        </authorList>
    </citation>
    <scope>IDENTIFICATION</scope>
</reference>
<dbReference type="GO" id="GO:0005634">
    <property type="term" value="C:nucleus"/>
    <property type="evidence" value="ECO:0007669"/>
    <property type="project" value="TreeGrafter"/>
</dbReference>
<name>A0AAF3EB39_9BILA</name>
<keyword evidence="3 5" id="KW-0129">CBS domain</keyword>
<dbReference type="SUPFAM" id="SSF54631">
    <property type="entry name" value="CBS-domain pair"/>
    <property type="match status" value="2"/>
</dbReference>
<protein>
    <recommendedName>
        <fullName evidence="7">CBS domain-containing protein</fullName>
    </recommendedName>
</protein>
<keyword evidence="2" id="KW-0677">Repeat</keyword>
<dbReference type="PANTHER" id="PTHR13780">
    <property type="entry name" value="AMP-ACTIVATED PROTEIN KINASE, GAMMA REGULATORY SUBUNIT"/>
    <property type="match status" value="1"/>
</dbReference>
<dbReference type="CDD" id="cd04618">
    <property type="entry name" value="CBS_euAMPK_gamma-like_repeat1"/>
    <property type="match status" value="1"/>
</dbReference>
<accession>A0AAF3EB39</accession>
<evidence type="ECO:0000313" key="8">
    <source>
        <dbReference type="Proteomes" id="UP000887575"/>
    </source>
</evidence>
<evidence type="ECO:0000259" key="7">
    <source>
        <dbReference type="PROSITE" id="PS51371"/>
    </source>
</evidence>
<dbReference type="WBParaSite" id="MBELARI_LOCUS11148.1">
    <property type="protein sequence ID" value="MBELARI_LOCUS11148.1"/>
    <property type="gene ID" value="MBELARI_LOCUS11148"/>
</dbReference>
<feature type="compositionally biased region" description="Basic and acidic residues" evidence="6">
    <location>
        <begin position="10"/>
        <end position="24"/>
    </location>
</feature>
<dbReference type="PROSITE" id="PS51371">
    <property type="entry name" value="CBS"/>
    <property type="match status" value="4"/>
</dbReference>
<evidence type="ECO:0000256" key="4">
    <source>
        <dbReference type="ARBA" id="ARBA00025878"/>
    </source>
</evidence>
<dbReference type="Proteomes" id="UP000887575">
    <property type="component" value="Unassembled WGS sequence"/>
</dbReference>
<evidence type="ECO:0000256" key="2">
    <source>
        <dbReference type="ARBA" id="ARBA00022737"/>
    </source>
</evidence>
<keyword evidence="8" id="KW-1185">Reference proteome</keyword>
<dbReference type="CDD" id="cd04641">
    <property type="entry name" value="CBS_euAMPK_gamma-like_repeat2"/>
    <property type="match status" value="1"/>
</dbReference>
<dbReference type="GO" id="GO:0031588">
    <property type="term" value="C:nucleotide-activated protein kinase complex"/>
    <property type="evidence" value="ECO:0007669"/>
    <property type="project" value="TreeGrafter"/>
</dbReference>
<evidence type="ECO:0000256" key="6">
    <source>
        <dbReference type="SAM" id="MobiDB-lite"/>
    </source>
</evidence>
<evidence type="ECO:0000256" key="3">
    <source>
        <dbReference type="ARBA" id="ARBA00023122"/>
    </source>
</evidence>
<dbReference type="InterPro" id="IPR050511">
    <property type="entry name" value="AMPK_gamma/SDS23_families"/>
</dbReference>
<feature type="domain" description="CBS" evidence="7">
    <location>
        <begin position="274"/>
        <end position="332"/>
    </location>
</feature>
<dbReference type="GO" id="GO:0005737">
    <property type="term" value="C:cytoplasm"/>
    <property type="evidence" value="ECO:0007669"/>
    <property type="project" value="TreeGrafter"/>
</dbReference>
<dbReference type="PANTHER" id="PTHR13780:SF35">
    <property type="entry name" value="LD22662P"/>
    <property type="match status" value="1"/>
</dbReference>
<dbReference type="InterPro" id="IPR046342">
    <property type="entry name" value="CBS_dom_sf"/>
</dbReference>
<dbReference type="GO" id="GO:0019901">
    <property type="term" value="F:protein kinase binding"/>
    <property type="evidence" value="ECO:0007669"/>
    <property type="project" value="TreeGrafter"/>
</dbReference>